<dbReference type="InterPro" id="IPR003151">
    <property type="entry name" value="PIK-rel_kinase_FAT"/>
</dbReference>
<keyword evidence="7" id="KW-0227">DNA damage</keyword>
<dbReference type="GO" id="GO:0005634">
    <property type="term" value="C:nucleus"/>
    <property type="evidence" value="ECO:0007669"/>
    <property type="project" value="UniProtKB-SubCell"/>
</dbReference>
<dbReference type="InterPro" id="IPR050517">
    <property type="entry name" value="DDR_Repair_Kinase"/>
</dbReference>
<dbReference type="Pfam" id="PF02259">
    <property type="entry name" value="FAT"/>
    <property type="match status" value="1"/>
</dbReference>
<dbReference type="InterPro" id="IPR014009">
    <property type="entry name" value="PIK_FAT"/>
</dbReference>
<dbReference type="InterPro" id="IPR012993">
    <property type="entry name" value="UME"/>
</dbReference>
<accession>A0AAJ5YSM2</accession>
<dbReference type="SUPFAM" id="SSF56112">
    <property type="entry name" value="Protein kinase-like (PK-like)"/>
    <property type="match status" value="1"/>
</dbReference>
<evidence type="ECO:0000313" key="18">
    <source>
        <dbReference type="EMBL" id="WFC98046.1"/>
    </source>
</evidence>
<dbReference type="PROSITE" id="PS50290">
    <property type="entry name" value="PI3_4_KINASE_3"/>
    <property type="match status" value="1"/>
</dbReference>
<evidence type="ECO:0000259" key="17">
    <source>
        <dbReference type="PROSITE" id="PS51190"/>
    </source>
</evidence>
<comment type="catalytic activity">
    <reaction evidence="12">
        <text>L-threonyl-[protein] + ATP = O-phospho-L-threonyl-[protein] + ADP + H(+)</text>
        <dbReference type="Rhea" id="RHEA:46608"/>
        <dbReference type="Rhea" id="RHEA-COMP:11060"/>
        <dbReference type="Rhea" id="RHEA-COMP:11605"/>
        <dbReference type="ChEBI" id="CHEBI:15378"/>
        <dbReference type="ChEBI" id="CHEBI:30013"/>
        <dbReference type="ChEBI" id="CHEBI:30616"/>
        <dbReference type="ChEBI" id="CHEBI:61977"/>
        <dbReference type="ChEBI" id="CHEBI:456216"/>
        <dbReference type="EC" id="2.7.11.1"/>
    </reaction>
</comment>
<dbReference type="GO" id="GO:0006281">
    <property type="term" value="P:DNA repair"/>
    <property type="evidence" value="ECO:0007669"/>
    <property type="project" value="UniProtKB-KW"/>
</dbReference>
<comment type="similarity">
    <text evidence="2">Belongs to the PI3/PI4-kinase family. ATM subfamily.</text>
</comment>
<evidence type="ECO:0000256" key="12">
    <source>
        <dbReference type="ARBA" id="ARBA00047899"/>
    </source>
</evidence>
<keyword evidence="8 18" id="KW-0418">Kinase</keyword>
<evidence type="ECO:0000259" key="16">
    <source>
        <dbReference type="PROSITE" id="PS51189"/>
    </source>
</evidence>
<evidence type="ECO:0000256" key="13">
    <source>
        <dbReference type="ARBA" id="ARBA00048679"/>
    </source>
</evidence>
<evidence type="ECO:0000256" key="8">
    <source>
        <dbReference type="ARBA" id="ARBA00022777"/>
    </source>
</evidence>
<keyword evidence="6" id="KW-0547">Nucleotide-binding</keyword>
<evidence type="ECO:0000256" key="10">
    <source>
        <dbReference type="ARBA" id="ARBA00023204"/>
    </source>
</evidence>
<protein>
    <recommendedName>
        <fullName evidence="3">non-specific serine/threonine protein kinase</fullName>
        <ecNumber evidence="3">2.7.11.1</ecNumber>
    </recommendedName>
</protein>
<dbReference type="GO" id="GO:0005694">
    <property type="term" value="C:chromosome"/>
    <property type="evidence" value="ECO:0007669"/>
    <property type="project" value="TreeGrafter"/>
</dbReference>
<keyword evidence="9" id="KW-0067">ATP-binding</keyword>
<dbReference type="SMART" id="SM01343">
    <property type="entry name" value="FATC"/>
    <property type="match status" value="1"/>
</dbReference>
<keyword evidence="4 18" id="KW-0723">Serine/threonine-protein kinase</keyword>
<evidence type="ECO:0000256" key="6">
    <source>
        <dbReference type="ARBA" id="ARBA00022741"/>
    </source>
</evidence>
<comment type="subcellular location">
    <subcellularLocation>
        <location evidence="1">Nucleus</location>
    </subcellularLocation>
</comment>
<dbReference type="GO" id="GO:0004674">
    <property type="term" value="F:protein serine/threonine kinase activity"/>
    <property type="evidence" value="ECO:0007669"/>
    <property type="project" value="UniProtKB-KW"/>
</dbReference>
<feature type="domain" description="PI3K/PI4K catalytic" evidence="15">
    <location>
        <begin position="2041"/>
        <end position="2351"/>
    </location>
</feature>
<dbReference type="SMART" id="SM00146">
    <property type="entry name" value="PI3Kc"/>
    <property type="match status" value="1"/>
</dbReference>
<dbReference type="Pfam" id="PF23593">
    <property type="entry name" value="HEAT_ATR"/>
    <property type="match status" value="1"/>
</dbReference>
<evidence type="ECO:0000256" key="2">
    <source>
        <dbReference type="ARBA" id="ARBA00010769"/>
    </source>
</evidence>
<dbReference type="Gene3D" id="1.25.40.10">
    <property type="entry name" value="Tetratricopeptide repeat domain"/>
    <property type="match status" value="1"/>
</dbReference>
<dbReference type="EC" id="2.7.11.1" evidence="3"/>
<evidence type="ECO:0000256" key="7">
    <source>
        <dbReference type="ARBA" id="ARBA00022763"/>
    </source>
</evidence>
<dbReference type="SMART" id="SM00802">
    <property type="entry name" value="UME"/>
    <property type="match status" value="1"/>
</dbReference>
<gene>
    <name evidence="18" type="ORF">MYAM1_000768</name>
</gene>
<dbReference type="Pfam" id="PF02260">
    <property type="entry name" value="FATC"/>
    <property type="match status" value="1"/>
</dbReference>
<dbReference type="Pfam" id="PF08064">
    <property type="entry name" value="UME"/>
    <property type="match status" value="1"/>
</dbReference>
<dbReference type="Gene3D" id="1.10.1070.11">
    <property type="entry name" value="Phosphatidylinositol 3-/4-kinase, catalytic domain"/>
    <property type="match status" value="1"/>
</dbReference>
<keyword evidence="10" id="KW-0234">DNA repair</keyword>
<dbReference type="InterPro" id="IPR056802">
    <property type="entry name" value="ATR-like_M-HEAT"/>
</dbReference>
<dbReference type="PROSITE" id="PS00916">
    <property type="entry name" value="PI3_4_KINASE_2"/>
    <property type="match status" value="1"/>
</dbReference>
<feature type="domain" description="FATC" evidence="17">
    <location>
        <begin position="2359"/>
        <end position="2391"/>
    </location>
</feature>
<dbReference type="PROSITE" id="PS51189">
    <property type="entry name" value="FAT"/>
    <property type="match status" value="1"/>
</dbReference>
<dbReference type="InterPro" id="IPR000403">
    <property type="entry name" value="PI3/4_kinase_cat_dom"/>
</dbReference>
<dbReference type="InterPro" id="IPR016024">
    <property type="entry name" value="ARM-type_fold"/>
</dbReference>
<evidence type="ECO:0000256" key="1">
    <source>
        <dbReference type="ARBA" id="ARBA00004123"/>
    </source>
</evidence>
<evidence type="ECO:0000256" key="9">
    <source>
        <dbReference type="ARBA" id="ARBA00022840"/>
    </source>
</evidence>
<evidence type="ECO:0000313" key="19">
    <source>
        <dbReference type="Proteomes" id="UP001219567"/>
    </source>
</evidence>
<evidence type="ECO:0000256" key="3">
    <source>
        <dbReference type="ARBA" id="ARBA00012513"/>
    </source>
</evidence>
<dbReference type="InterPro" id="IPR057564">
    <property type="entry name" value="HEAT_ATR"/>
</dbReference>
<dbReference type="InterPro" id="IPR018936">
    <property type="entry name" value="PI3/4_kinase_CS"/>
</dbReference>
<dbReference type="PANTHER" id="PTHR11139">
    <property type="entry name" value="ATAXIA TELANGIECTASIA MUTATED ATM -RELATED"/>
    <property type="match status" value="1"/>
</dbReference>
<name>A0AAJ5YSM2_9BASI</name>
<dbReference type="Pfam" id="PF00454">
    <property type="entry name" value="PI3_PI4_kinase"/>
    <property type="match status" value="1"/>
</dbReference>
<evidence type="ECO:0000256" key="11">
    <source>
        <dbReference type="ARBA" id="ARBA00023242"/>
    </source>
</evidence>
<keyword evidence="11" id="KW-0539">Nucleus</keyword>
<keyword evidence="5 18" id="KW-0808">Transferase</keyword>
<dbReference type="InterPro" id="IPR011990">
    <property type="entry name" value="TPR-like_helical_dom_sf"/>
</dbReference>
<feature type="region of interest" description="Disordered" evidence="14">
    <location>
        <begin position="2319"/>
        <end position="2338"/>
    </location>
</feature>
<dbReference type="Proteomes" id="UP001219567">
    <property type="component" value="Chromosome 1"/>
</dbReference>
<evidence type="ECO:0000256" key="5">
    <source>
        <dbReference type="ARBA" id="ARBA00022679"/>
    </source>
</evidence>
<dbReference type="EMBL" id="CP119943">
    <property type="protein sequence ID" value="WFC98046.1"/>
    <property type="molecule type" value="Genomic_DNA"/>
</dbReference>
<comment type="catalytic activity">
    <reaction evidence="13">
        <text>L-seryl-[protein] + ATP = O-phospho-L-seryl-[protein] + ADP + H(+)</text>
        <dbReference type="Rhea" id="RHEA:17989"/>
        <dbReference type="Rhea" id="RHEA-COMP:9863"/>
        <dbReference type="Rhea" id="RHEA-COMP:11604"/>
        <dbReference type="ChEBI" id="CHEBI:15378"/>
        <dbReference type="ChEBI" id="CHEBI:29999"/>
        <dbReference type="ChEBI" id="CHEBI:30616"/>
        <dbReference type="ChEBI" id="CHEBI:83421"/>
        <dbReference type="ChEBI" id="CHEBI:456216"/>
        <dbReference type="EC" id="2.7.11.1"/>
    </reaction>
</comment>
<dbReference type="SUPFAM" id="SSF48371">
    <property type="entry name" value="ARM repeat"/>
    <property type="match status" value="1"/>
</dbReference>
<reference evidence="18 19" key="1">
    <citation type="submission" date="2023-03" db="EMBL/GenBank/DDBJ databases">
        <title>Mating type loci evolution in Malassezia.</title>
        <authorList>
            <person name="Coelho M.A."/>
        </authorList>
    </citation>
    <scope>NUCLEOTIDE SEQUENCE [LARGE SCALE GENOMIC DNA]</scope>
    <source>
        <strain evidence="18 19">CBS 9725</strain>
    </source>
</reference>
<dbReference type="InterPro" id="IPR036940">
    <property type="entry name" value="PI3/4_kinase_cat_sf"/>
</dbReference>
<dbReference type="InterPro" id="IPR003152">
    <property type="entry name" value="FATC_dom"/>
</dbReference>
<dbReference type="Gene3D" id="3.30.1010.10">
    <property type="entry name" value="Phosphatidylinositol 3-kinase Catalytic Subunit, Chain A, domain 4"/>
    <property type="match status" value="1"/>
</dbReference>
<sequence>MHASVLPELLPDWLQKNPALDENASSEEREVVANSVARRLLREYVEPIASAQTVEELQSHFSKENNEISYVDVTRLLCSILSTSPRALDTLPAAVPNEAFTTLDLYLVPRLLAALAVLGAHANSSSSLEPSAQQYPQWFAESLSESVAATMQLLGTALHLGFESAHQPMNGRYILYDALRMATRSLFITDQIPSPEYPGIALPLDMMDTPFATLATQSAPEAFDLRKINPPCTSASNYTWHENDEKPQALQLASLPSGAAACFLCLCVRLSAELAYAFPSALYDLVELGTRLLLAHWERDVRPGIAALGVVHVSFPYVALLRYDACVIALPLLRSSVAPIHVLRLCIASFSMLFHPVDDPYFHMESEVGLYTSTYLRACEQLSEALHRLRKLISDQQIRSTSLLAELRLLQPSLTAHLQSDTSVEQEEIELNILPIAFRRCCLALLCILLSLDQGSVGESDPIVSFQAKWATASDQEALRSVLRLRGHKRKLNPKLDSSEGNSFSNSRHRPSEECPAHIDHCVSCSELVPSETATASDALTARLKTMKPDAADVEQVNQLMRLAAHSTPQMIFESTGERLQDCLSSWLVHSQRSMRLAAGRMLWIVLEQYSNLPRDNRPKNWSDDLRRLASLPVKSLQKQIPRLQETSILTLAQLGRVRRDETLGEVTAALIQALYLPHVFLRALAYTETMQLAAKRRCTTFQLLSPFLARIAPIAVDAMYTAPHGLHELAKLLNMSQQTFLHTTLEHTVPHLVNEMVGGRRDEALQAFRAIASAVGTSVPALCLNQTSDIFKRFFLEEESTRDAALETLISLLGSRAVTITSLLRSRLHEVLGYLVARLGDPTRETLALAGLEYVRSVVTAPPSRWKEADLHNFLRDEVLAILTWINEELSAVHGKISVARKAVTARSVGKLVQLIGISASRVAPQILACLSSTLSEPELALPILESWHDFVQVLRGEDMGPFVGQTAAALLGVWSQLGSEEKQVASAILRQSIITHGIELESYIDAVPSLDAIQDEVPDVARQLRAARHVWADEDHFRHILARVAHDNVAVCVQSLHELREFFNERRMVVESWTSGNVFHPLIGECVRVLLSVAGRAEVPNAESQSLCLECLGMLGAVDPDRMDSPPEEPFFVLLSNFENSDETVVFAIRLLTELVVPAFRATSDTKHQAALAYAIQELLKFCGFTNALLDGNTRSVSEKIYKRWQSIPEAMLPTLMPLLNSKYVVHHHEPRRRPLPIYLHSNSFRDWIQAWVLQLMQNISDPNVAAFFHIFRSVVRDQDITIARAILPHLALHTLISGSHDARSAVLDEIHCVLTDQVAPSSGSSAERRRLTTQTVFHLMDYIGHWMRRVRLVHARSSKRSRLKEALQNVQGVMDDISQELTAQASLQTHAYPRSLLNFEYRIRSLRQESPSNDTQLQQLYETMHEIYAQLDDPDGMEGISTRVLSPSLQHQIREHESTGRWTDAQSCWEVELQQRPDNPNLHLGLLRCLRSLGHYDTLRTHIRGVLSVHPDWQSQFAPFQIEGACILADWDAVKKLAARTQDVPAFAMAGALLAMRENDPIQFNQAICDARTQLGHPLLGTGRIGYTQMYDCVTQFHMLHELEMVFSTTGLNDARVALDRSLHARFRATLPSFRTREPVLSVRRSAFLACASRMPVQSAIGQAWILTAKTARRAGHMQTAYSAVLQAVQNNAPYAFVQKAKLLAHSDKIQAALQELAHALHLRDATVGAGGTTESAADRRALARAHLLHARLVEETARFQHNEIIQHYKTCTALDPDSEKVWYCLGHFYDSPNGGMVGNQMLLQLNVCRFYMKSAQNGTRFLYRTLPRMLTIWLDAGTELAANETNSATQSTHEDARQTRTQFDKINEMMRKSVRHLARYQWFAVFPQLVARIVHKNESVWTVILEIIVAVLLSYPQQSLWALIAGSHAKDRKRKQRYECIVARIRAVPDRAYSEVARIVDAFEHLSSELLQLCELPVGKETCLSLSKHFPALLSTVQTTPLILPLQSSITVTLPPSDVVSQTHRPFPSNIPTIAGFDDNIEIMHSLQKPRKIVVQASNGNRYPFLCKPRDDLRKDARLMEFDAMINKLLQASSESRRRRLYIRTYAVLILNEECGLIEWVPNTVAYRQILTKHYAALDVPLYTSDLKTIFEEARAQPKNATTLFEQKVLTRYPPVFHAWFLETFPEPGAWLRARSAYARTAAVMSMVGFVLGLGDRHGDNILFDALSGDTVHVDLNCLFDKGTTFEIPERVPFRLTHNMVDALGVTGVEGAFRRTAEITMSILRDNKESLMSVLQAMVHDPLGEWVATDRRARHKNASANTDRPGASTGARKALQSVSNKLDGKLHRPGLSDEVQHTTKNLVHMLICDATSAQNLSQMYIGWAPYL</sequence>
<feature type="domain" description="FAT" evidence="16">
    <location>
        <begin position="1384"/>
        <end position="1933"/>
    </location>
</feature>
<dbReference type="SUPFAM" id="SSF48452">
    <property type="entry name" value="TPR-like"/>
    <property type="match status" value="1"/>
</dbReference>
<dbReference type="InterPro" id="IPR011009">
    <property type="entry name" value="Kinase-like_dom_sf"/>
</dbReference>
<organism evidence="18 19">
    <name type="scientific">Malassezia yamatoensis</name>
    <dbReference type="NCBI Taxonomy" id="253288"/>
    <lineage>
        <taxon>Eukaryota</taxon>
        <taxon>Fungi</taxon>
        <taxon>Dikarya</taxon>
        <taxon>Basidiomycota</taxon>
        <taxon>Ustilaginomycotina</taxon>
        <taxon>Malasseziomycetes</taxon>
        <taxon>Malasseziales</taxon>
        <taxon>Malasseziaceae</taxon>
        <taxon>Malassezia</taxon>
    </lineage>
</organism>
<dbReference type="Pfam" id="PF25030">
    <property type="entry name" value="M-HEAT_ATR"/>
    <property type="match status" value="1"/>
</dbReference>
<keyword evidence="19" id="KW-1185">Reference proteome</keyword>
<evidence type="ECO:0000259" key="15">
    <source>
        <dbReference type="PROSITE" id="PS50290"/>
    </source>
</evidence>
<dbReference type="CDD" id="cd00892">
    <property type="entry name" value="PIKKc_ATR"/>
    <property type="match status" value="1"/>
</dbReference>
<dbReference type="PANTHER" id="PTHR11139:SF125">
    <property type="entry name" value="SERINE_THREONINE-PROTEIN KINASE MEC1"/>
    <property type="match status" value="1"/>
</dbReference>
<dbReference type="GO" id="GO:0005524">
    <property type="term" value="F:ATP binding"/>
    <property type="evidence" value="ECO:0007669"/>
    <property type="project" value="UniProtKB-KW"/>
</dbReference>
<dbReference type="PROSITE" id="PS51190">
    <property type="entry name" value="FATC"/>
    <property type="match status" value="1"/>
</dbReference>
<evidence type="ECO:0000256" key="14">
    <source>
        <dbReference type="SAM" id="MobiDB-lite"/>
    </source>
</evidence>
<dbReference type="GO" id="GO:0000077">
    <property type="term" value="P:DNA damage checkpoint signaling"/>
    <property type="evidence" value="ECO:0007669"/>
    <property type="project" value="TreeGrafter"/>
</dbReference>
<evidence type="ECO:0000256" key="4">
    <source>
        <dbReference type="ARBA" id="ARBA00022527"/>
    </source>
</evidence>
<dbReference type="GO" id="GO:0000723">
    <property type="term" value="P:telomere maintenance"/>
    <property type="evidence" value="ECO:0007669"/>
    <property type="project" value="TreeGrafter"/>
</dbReference>
<feature type="region of interest" description="Disordered" evidence="14">
    <location>
        <begin position="492"/>
        <end position="512"/>
    </location>
</feature>
<proteinExistence type="inferred from homology"/>